<organism evidence="2 3">
    <name type="scientific">Cytospora paraplurivora</name>
    <dbReference type="NCBI Taxonomy" id="2898453"/>
    <lineage>
        <taxon>Eukaryota</taxon>
        <taxon>Fungi</taxon>
        <taxon>Dikarya</taxon>
        <taxon>Ascomycota</taxon>
        <taxon>Pezizomycotina</taxon>
        <taxon>Sordariomycetes</taxon>
        <taxon>Sordariomycetidae</taxon>
        <taxon>Diaporthales</taxon>
        <taxon>Cytosporaceae</taxon>
        <taxon>Cytospora</taxon>
    </lineage>
</organism>
<dbReference type="Proteomes" id="UP001320245">
    <property type="component" value="Unassembled WGS sequence"/>
</dbReference>
<evidence type="ECO:0000313" key="2">
    <source>
        <dbReference type="EMBL" id="KAK7729780.1"/>
    </source>
</evidence>
<evidence type="ECO:0000256" key="1">
    <source>
        <dbReference type="SAM" id="MobiDB-lite"/>
    </source>
</evidence>
<feature type="region of interest" description="Disordered" evidence="1">
    <location>
        <begin position="239"/>
        <end position="268"/>
    </location>
</feature>
<gene>
    <name evidence="2" type="ORF">SLS53_009196</name>
</gene>
<reference evidence="2 3" key="1">
    <citation type="journal article" date="2023" name="PLoS ONE">
        <title>Cytospora paraplurivora sp. nov. isolated from orchards with fruit tree decline syndrome in Ontario, Canada.</title>
        <authorList>
            <person name="Ilyukhin E."/>
            <person name="Nguyen H.D.T."/>
            <person name="Castle A.J."/>
            <person name="Ellouze W."/>
        </authorList>
    </citation>
    <scope>NUCLEOTIDE SEQUENCE [LARGE SCALE GENOMIC DNA]</scope>
    <source>
        <strain evidence="2 3">FDS-564</strain>
    </source>
</reference>
<dbReference type="AlphaFoldDB" id="A0AAN9YC13"/>
<name>A0AAN9YC13_9PEZI</name>
<feature type="region of interest" description="Disordered" evidence="1">
    <location>
        <begin position="134"/>
        <end position="198"/>
    </location>
</feature>
<proteinExistence type="predicted"/>
<comment type="caution">
    <text evidence="2">The sequence shown here is derived from an EMBL/GenBank/DDBJ whole genome shotgun (WGS) entry which is preliminary data.</text>
</comment>
<feature type="compositionally biased region" description="Pro residues" evidence="1">
    <location>
        <begin position="1"/>
        <end position="21"/>
    </location>
</feature>
<accession>A0AAN9YC13</accession>
<evidence type="ECO:0000313" key="3">
    <source>
        <dbReference type="Proteomes" id="UP001320245"/>
    </source>
</evidence>
<protein>
    <submittedName>
        <fullName evidence="2">Uncharacterized protein</fullName>
    </submittedName>
</protein>
<sequence>MSQSPGPPARPATPTPTPTPTSTPNSDAVKAACEAALADFLTKVEAGIKAGIKQELSESTNENLNEYIGALQVQLSNQTPPQTATSQNPSLRNAMSEIVKLHLAFQLQCATRAAEREKEEAKMRVEDIYSSGSMRNLYRSEQPLQEEKEKDKTEEEGKEDKRNTYDPLTSNTSALQITDSSDQNRGGTNNGKGKEMESTTLISQMMTEKDNTDKEDERNTYNPPTSNMFALNFMNSMVLSRGGSNKGKGKEPEPPTESSQVMPQAASDHRHINDTHAKHAEVALALQTVKSPLHVHTRKHRRILPELDDGSEQFRYALIEWKWARRWMKLQSNGFLLPERTTGGGEEDLAGLEEEQERYVAWLKSKGEQDKEDQNPVPQWVREEERERARRMGLPEPEYETQVRGGMDNVANGFGPWEKKHGRWGRVLVDGAWRPGRGGVFG</sequence>
<feature type="region of interest" description="Disordered" evidence="1">
    <location>
        <begin position="366"/>
        <end position="391"/>
    </location>
</feature>
<dbReference type="EMBL" id="JAJSPL020000068">
    <property type="protein sequence ID" value="KAK7729780.1"/>
    <property type="molecule type" value="Genomic_DNA"/>
</dbReference>
<feature type="compositionally biased region" description="Polar residues" evidence="1">
    <location>
        <begin position="166"/>
        <end position="187"/>
    </location>
</feature>
<feature type="compositionally biased region" description="Basic and acidic residues" evidence="1">
    <location>
        <begin position="381"/>
        <end position="390"/>
    </location>
</feature>
<feature type="region of interest" description="Disordered" evidence="1">
    <location>
        <begin position="1"/>
        <end position="28"/>
    </location>
</feature>
<feature type="compositionally biased region" description="Basic and acidic residues" evidence="1">
    <location>
        <begin position="145"/>
        <end position="164"/>
    </location>
</feature>
<keyword evidence="3" id="KW-1185">Reference proteome</keyword>